<evidence type="ECO:0000313" key="2">
    <source>
        <dbReference type="Proteomes" id="UP000309997"/>
    </source>
</evidence>
<organism evidence="1 2">
    <name type="scientific">Populus alba</name>
    <name type="common">White poplar</name>
    <dbReference type="NCBI Taxonomy" id="43335"/>
    <lineage>
        <taxon>Eukaryota</taxon>
        <taxon>Viridiplantae</taxon>
        <taxon>Streptophyta</taxon>
        <taxon>Embryophyta</taxon>
        <taxon>Tracheophyta</taxon>
        <taxon>Spermatophyta</taxon>
        <taxon>Magnoliopsida</taxon>
        <taxon>eudicotyledons</taxon>
        <taxon>Gunneridae</taxon>
        <taxon>Pentapetalae</taxon>
        <taxon>rosids</taxon>
        <taxon>fabids</taxon>
        <taxon>Malpighiales</taxon>
        <taxon>Salicaceae</taxon>
        <taxon>Saliceae</taxon>
        <taxon>Populus</taxon>
    </lineage>
</organism>
<sequence length="92" mass="10004">MEVMGKRLCVFVIVHRCYFCFTYDGSCCHGGVEIGSEMRGCYSLFVNGGWISWEDEAVDLKAGGGAIGDGVVVEWLVSVGDSEEGRVTVSVW</sequence>
<comment type="caution">
    <text evidence="1">The sequence shown here is derived from an EMBL/GenBank/DDBJ whole genome shotgun (WGS) entry which is preliminary data.</text>
</comment>
<dbReference type="Proteomes" id="UP000309997">
    <property type="component" value="Unassembled WGS sequence"/>
</dbReference>
<evidence type="ECO:0000313" key="1">
    <source>
        <dbReference type="EMBL" id="KAL3565098.1"/>
    </source>
</evidence>
<accession>A0ACC4AGZ4</accession>
<protein>
    <submittedName>
        <fullName evidence="1">Uncharacterized protein</fullName>
    </submittedName>
</protein>
<proteinExistence type="predicted"/>
<keyword evidence="2" id="KW-1185">Reference proteome</keyword>
<name>A0ACC4AGZ4_POPAL</name>
<reference evidence="1 2" key="1">
    <citation type="journal article" date="2024" name="Plant Biotechnol. J.">
        <title>Genome and CRISPR/Cas9 system of a widespread forest tree (Populus alba) in the world.</title>
        <authorList>
            <person name="Liu Y.J."/>
            <person name="Jiang P.F."/>
            <person name="Han X.M."/>
            <person name="Li X.Y."/>
            <person name="Wang H.M."/>
            <person name="Wang Y.J."/>
            <person name="Wang X.X."/>
            <person name="Zeng Q.Y."/>
        </authorList>
    </citation>
    <scope>NUCLEOTIDE SEQUENCE [LARGE SCALE GENOMIC DNA]</scope>
    <source>
        <strain evidence="2">cv. PAL-ZL1</strain>
    </source>
</reference>
<dbReference type="EMBL" id="RCHU02000019">
    <property type="protein sequence ID" value="KAL3565098.1"/>
    <property type="molecule type" value="Genomic_DNA"/>
</dbReference>
<gene>
    <name evidence="1" type="ORF">D5086_033144</name>
</gene>